<dbReference type="OrthoDB" id="3686371at2759"/>
<dbReference type="InterPro" id="IPR003615">
    <property type="entry name" value="HNH_nuc"/>
</dbReference>
<protein>
    <recommendedName>
        <fullName evidence="2">HNH nuclease domain-containing protein</fullName>
    </recommendedName>
</protein>
<name>A0A6A5JWQ2_9PLEO</name>
<proteinExistence type="predicted"/>
<feature type="domain" description="HNH nuclease" evidence="2">
    <location>
        <begin position="178"/>
        <end position="242"/>
    </location>
</feature>
<keyword evidence="4" id="KW-1185">Reference proteome</keyword>
<reference evidence="3" key="1">
    <citation type="submission" date="2020-01" db="EMBL/GenBank/DDBJ databases">
        <authorList>
            <consortium name="DOE Joint Genome Institute"/>
            <person name="Haridas S."/>
            <person name="Albert R."/>
            <person name="Binder M."/>
            <person name="Bloem J."/>
            <person name="Labutti K."/>
            <person name="Salamov A."/>
            <person name="Andreopoulos B."/>
            <person name="Baker S.E."/>
            <person name="Barry K."/>
            <person name="Bills G."/>
            <person name="Bluhm B.H."/>
            <person name="Cannon C."/>
            <person name="Castanera R."/>
            <person name="Culley D.E."/>
            <person name="Daum C."/>
            <person name="Ezra D."/>
            <person name="Gonzalez J.B."/>
            <person name="Henrissat B."/>
            <person name="Kuo A."/>
            <person name="Liang C."/>
            <person name="Lipzen A."/>
            <person name="Lutzoni F."/>
            <person name="Magnuson J."/>
            <person name="Mondo S."/>
            <person name="Nolan M."/>
            <person name="Ohm R."/>
            <person name="Pangilinan J."/>
            <person name="Park H.-J."/>
            <person name="Ramirez L."/>
            <person name="Alfaro M."/>
            <person name="Sun H."/>
            <person name="Tritt A."/>
            <person name="Yoshinaga Y."/>
            <person name="Zwiers L.-H."/>
            <person name="Turgeon B.G."/>
            <person name="Goodwin S.B."/>
            <person name="Spatafora J.W."/>
            <person name="Crous P.W."/>
            <person name="Grigoriev I.V."/>
        </authorList>
    </citation>
    <scope>NUCLEOTIDE SEQUENCE</scope>
    <source>
        <strain evidence="3">P77</strain>
    </source>
</reference>
<feature type="region of interest" description="Disordered" evidence="1">
    <location>
        <begin position="335"/>
        <end position="438"/>
    </location>
</feature>
<gene>
    <name evidence="3" type="ORF">BDW02DRAFT_574993</name>
</gene>
<organism evidence="3 4">
    <name type="scientific">Decorospora gaudefroyi</name>
    <dbReference type="NCBI Taxonomy" id="184978"/>
    <lineage>
        <taxon>Eukaryota</taxon>
        <taxon>Fungi</taxon>
        <taxon>Dikarya</taxon>
        <taxon>Ascomycota</taxon>
        <taxon>Pezizomycotina</taxon>
        <taxon>Dothideomycetes</taxon>
        <taxon>Pleosporomycetidae</taxon>
        <taxon>Pleosporales</taxon>
        <taxon>Pleosporineae</taxon>
        <taxon>Pleosporaceae</taxon>
        <taxon>Decorospora</taxon>
    </lineage>
</organism>
<evidence type="ECO:0000313" key="4">
    <source>
        <dbReference type="Proteomes" id="UP000800040"/>
    </source>
</evidence>
<sequence>MPYARPPAPPPSLPKLPRRHHILFRHPGYDDSNNVLFKLYAIDAATDSTHNGEEGASQRPGTSGLYAQFALDACAIIAGNRFNGWLSTSRNPDEARDTRVDAGSTLVARSYYYHLDRDEDIDGPDGPYRIVPNFREWRFPHAQIPAHWVQLSENATSTESTFPPSSLTLALQMRDGTCRISGYREELQVAHIVPQAELDWWMANSMSQYNRSSTSGLDDTGNAMFLQASLHIAFDRPRFVFVPKPSGDNGGMRLVLHLLEPSAEFEHLYHNRELHQSDIGVETLFARFAWTLFPLLEAFLSCKEDRRLTVRTTTHDQILDRGYFSAAACERFSTSSSRKRSVSPKKRKPDEVAVDSNVVDDVDVREHTQPQDDTNPSAFARNLRKRSIGCIDHQPPTPCRTPGSNKRRKASPVPEQSSFSSTVSPTSPTECSTRSGDDAEESCLIVSHDSPLAQEWLEKERERSDPEHTWTEEMHWVREVWAGKTMASHEIPRFWDLSGYEVRDAASDDDLLAGVEPAE</sequence>
<feature type="compositionally biased region" description="Basic residues" evidence="1">
    <location>
        <begin position="337"/>
        <end position="347"/>
    </location>
</feature>
<evidence type="ECO:0000313" key="3">
    <source>
        <dbReference type="EMBL" id="KAF1828281.1"/>
    </source>
</evidence>
<dbReference type="AlphaFoldDB" id="A0A6A5JWQ2"/>
<feature type="compositionally biased region" description="Low complexity" evidence="1">
    <location>
        <begin position="417"/>
        <end position="433"/>
    </location>
</feature>
<evidence type="ECO:0000259" key="2">
    <source>
        <dbReference type="Pfam" id="PF13391"/>
    </source>
</evidence>
<evidence type="ECO:0000256" key="1">
    <source>
        <dbReference type="SAM" id="MobiDB-lite"/>
    </source>
</evidence>
<dbReference type="Proteomes" id="UP000800040">
    <property type="component" value="Unassembled WGS sequence"/>
</dbReference>
<accession>A0A6A5JWQ2</accession>
<dbReference type="EMBL" id="ML975585">
    <property type="protein sequence ID" value="KAF1828281.1"/>
    <property type="molecule type" value="Genomic_DNA"/>
</dbReference>
<dbReference type="Pfam" id="PF13391">
    <property type="entry name" value="HNH_2"/>
    <property type="match status" value="1"/>
</dbReference>